<feature type="compositionally biased region" description="Basic residues" evidence="1">
    <location>
        <begin position="208"/>
        <end position="223"/>
    </location>
</feature>
<dbReference type="EMBL" id="MZ443776">
    <property type="protein sequence ID" value="QZE57339.1"/>
    <property type="molecule type" value="Genomic_DNA"/>
</dbReference>
<feature type="region of interest" description="Disordered" evidence="1">
    <location>
        <begin position="19"/>
        <end position="51"/>
    </location>
</feature>
<keyword evidence="5" id="KW-1185">Reference proteome</keyword>
<feature type="domain" description="Type VI secretion system spike protein VgrG3-like C-terminal" evidence="3">
    <location>
        <begin position="533"/>
        <end position="720"/>
    </location>
</feature>
<evidence type="ECO:0000256" key="2">
    <source>
        <dbReference type="SAM" id="Phobius"/>
    </source>
</evidence>
<organism evidence="4 5">
    <name type="scientific">Erwinia phage pEa_SNUABM_1</name>
    <dbReference type="NCBI Taxonomy" id="2869543"/>
    <lineage>
        <taxon>Viruses</taxon>
        <taxon>Duplodnaviria</taxon>
        <taxon>Heunggongvirae</taxon>
        <taxon>Uroviricota</taxon>
        <taxon>Caudoviricetes</taxon>
        <taxon>Alexandravirus</taxon>
        <taxon>Alexandravirus SNUABM1</taxon>
    </lineage>
</organism>
<feature type="transmembrane region" description="Helical" evidence="2">
    <location>
        <begin position="248"/>
        <end position="267"/>
    </location>
</feature>
<keyword evidence="2" id="KW-0812">Transmembrane</keyword>
<name>A0AAE8BZG9_9CAUD</name>
<sequence length="891" mass="94068">MAKPQEKELSALELMIEHADSVSPSVAGMPKARRKRKAANDSPSVDYERDYDPEMYDDEVVFVGPGSRAKNRAAKAMREKMANQRVRYVNDNDAPAASPRAVAQQPNPREVESALEDLFIAGEKSGDDIVKAIKEGNAVSTKTQKALEEWLDWEKSEAFKAKNKAKSDPHGNQPGAGGPGTGSANDDGGADENDNGGPDFGDSGNDNRRRRTGRRNRRGRRYGRGAGSRRGPGRNLPRRRFPRLRGKLGALLGLGTIAAATAGGLWLKNRSQEKFEQDNADNAGAGMPENQPVAPAPVAQQPEVQRAEEAAKGDAPKPPSEVQDAAVAGASLLLAGAAKKIPVVGPALGNGLSLANDMQHIDADETMTDQEKAHEKKKATGGAIGGTAGGTTGAVAGAWIGGTLGSVVPVVGTAAGAALGGLLGGILGDYFGNSIGEYVADKITDETDTMLADGEKDRKEKMDEYNDTTAENENKAKFPSPTVSPFSFMGLMGMGGGTGGGTYQGPMRAQPSRRYDSKQVTDIANKAIAEGGLGAVSEQFESGGRGVGTVSTGRGDYGGVSYGKHQLATNNGSMMNFLNSPEGKPFLQRFGGLAPGTAQFNSVYKDVASSQGADFDKAQSDYITRTHYAPLAAKMQNEVGVDLTKRGAGVKELMYSTAVQYGAGTSVISNALQGKDVNGMSDEELIKTIQDYKAATTDKYFKSSDAQTRQSVATRAQNEKDVLLKVAEADRKKAVNTDQSPSPERQSSKDIVAASGGSGVADSRTPFSEELDKQVRKEVVAETFTKKPSTDVLPKEMTQDTNRITPVVQPEAPVERVPLVTPGDIARTEVPEPIAPTPPPTQTANQPKGGAVSRPSTKGSNSSSPSNAHSLDSIPIFMDDPMLNMITMGYM</sequence>
<evidence type="ECO:0000313" key="4">
    <source>
        <dbReference type="EMBL" id="QZE57339.1"/>
    </source>
</evidence>
<feature type="region of interest" description="Disordered" evidence="1">
    <location>
        <begin position="159"/>
        <end position="242"/>
    </location>
</feature>
<protein>
    <recommendedName>
        <fullName evidence="3">Type VI secretion system spike protein VgrG3-like C-terminal domain-containing protein</fullName>
    </recommendedName>
</protein>
<feature type="compositionally biased region" description="Low complexity" evidence="1">
    <location>
        <begin position="842"/>
        <end position="873"/>
    </location>
</feature>
<dbReference type="Proteomes" id="UP000827973">
    <property type="component" value="Segment"/>
</dbReference>
<feature type="region of interest" description="Disordered" evidence="1">
    <location>
        <begin position="275"/>
        <end position="323"/>
    </location>
</feature>
<evidence type="ECO:0000313" key="5">
    <source>
        <dbReference type="Proteomes" id="UP000827973"/>
    </source>
</evidence>
<evidence type="ECO:0000256" key="1">
    <source>
        <dbReference type="SAM" id="MobiDB-lite"/>
    </source>
</evidence>
<keyword evidence="2" id="KW-1133">Transmembrane helix</keyword>
<feature type="region of interest" description="Disordered" evidence="1">
    <location>
        <begin position="730"/>
        <end position="773"/>
    </location>
</feature>
<feature type="region of interest" description="Disordered" evidence="1">
    <location>
        <begin position="813"/>
        <end position="874"/>
    </location>
</feature>
<proteinExistence type="predicted"/>
<accession>A0AAE8BZG9</accession>
<reference evidence="4 5" key="1">
    <citation type="submission" date="2021-06" db="EMBL/GenBank/DDBJ databases">
        <title>Complete genome sequence of Erwinia phage pEa_SNUABM_1.</title>
        <authorList>
            <person name="Kim S.G."/>
            <person name="Park S.C."/>
        </authorList>
    </citation>
    <scope>NUCLEOTIDE SEQUENCE [LARGE SCALE GENOMIC DNA]</scope>
</reference>
<evidence type="ECO:0000259" key="3">
    <source>
        <dbReference type="Pfam" id="PF21277"/>
    </source>
</evidence>
<keyword evidence="2" id="KW-0472">Membrane</keyword>
<feature type="compositionally biased region" description="Polar residues" evidence="1">
    <location>
        <begin position="736"/>
        <end position="745"/>
    </location>
</feature>
<feature type="compositionally biased region" description="Low complexity" evidence="1">
    <location>
        <begin position="291"/>
        <end position="304"/>
    </location>
</feature>
<feature type="compositionally biased region" description="Basic and acidic residues" evidence="1">
    <location>
        <begin position="305"/>
        <end position="315"/>
    </location>
</feature>
<feature type="compositionally biased region" description="Basic and acidic residues" evidence="1">
    <location>
        <begin position="159"/>
        <end position="169"/>
    </location>
</feature>
<gene>
    <name evidence="4" type="ORF">pEaSNUABM1_00130</name>
</gene>
<dbReference type="Pfam" id="PF21277">
    <property type="entry name" value="T6SS_VgrG3-like_C"/>
    <property type="match status" value="1"/>
</dbReference>
<dbReference type="InterPro" id="IPR049073">
    <property type="entry name" value="T6SS_VgrG3-like_C"/>
</dbReference>